<sequence length="130" mass="15544">MLIMDETDGPVMPIKGKPKSGRLWKGEKSRFRSMCQVKPLKSKWDKRLQQRQERKDILAHQAELKEIKDQEKESRKQRRRQKIEQKRKNEMKSEVVQVIKNTAKIKRMSKKKLRNIQKRDTNPAHVNSQA</sequence>
<dbReference type="EMBL" id="BGPR01010851">
    <property type="protein sequence ID" value="GBN48335.1"/>
    <property type="molecule type" value="Genomic_DNA"/>
</dbReference>
<comment type="subcellular location">
    <subcellularLocation>
        <location evidence="2">Chromosome</location>
    </subcellularLocation>
    <subcellularLocation>
        <location evidence="3">Nucleus</location>
        <location evidence="3">Nucleolus</location>
    </subcellularLocation>
</comment>
<keyword evidence="10" id="KW-0164">Citrullination</keyword>
<gene>
    <name evidence="15" type="ORF">AVEN_114515_1</name>
</gene>
<accession>A0A4Y2P8R2</accession>
<dbReference type="PANTHER" id="PTHR13557:SF1">
    <property type="entry name" value="COILED-COIL DOMAIN-CONTAINING PROTEIN 86"/>
    <property type="match status" value="1"/>
</dbReference>
<evidence type="ECO:0000256" key="3">
    <source>
        <dbReference type="ARBA" id="ARBA00004604"/>
    </source>
</evidence>
<feature type="compositionally biased region" description="Basic and acidic residues" evidence="14">
    <location>
        <begin position="82"/>
        <end position="93"/>
    </location>
</feature>
<comment type="caution">
    <text evidence="15">The sequence shown here is derived from an EMBL/GenBank/DDBJ whole genome shotgun (WGS) entry which is preliminary data.</text>
</comment>
<evidence type="ECO:0000256" key="9">
    <source>
        <dbReference type="ARBA" id="ARBA00022553"/>
    </source>
</evidence>
<evidence type="ECO:0000256" key="4">
    <source>
        <dbReference type="ARBA" id="ARBA00007869"/>
    </source>
</evidence>
<organism evidence="15 16">
    <name type="scientific">Araneus ventricosus</name>
    <name type="common">Orbweaver spider</name>
    <name type="synonym">Epeira ventricosa</name>
    <dbReference type="NCBI Taxonomy" id="182803"/>
    <lineage>
        <taxon>Eukaryota</taxon>
        <taxon>Metazoa</taxon>
        <taxon>Ecdysozoa</taxon>
        <taxon>Arthropoda</taxon>
        <taxon>Chelicerata</taxon>
        <taxon>Arachnida</taxon>
        <taxon>Araneae</taxon>
        <taxon>Araneomorphae</taxon>
        <taxon>Entelegynae</taxon>
        <taxon>Araneoidea</taxon>
        <taxon>Araneidae</taxon>
        <taxon>Araneus</taxon>
    </lineage>
</organism>
<dbReference type="InterPro" id="IPR005579">
    <property type="entry name" value="Cgr1-like"/>
</dbReference>
<keyword evidence="16" id="KW-1185">Reference proteome</keyword>
<evidence type="ECO:0000256" key="7">
    <source>
        <dbReference type="ARBA" id="ARBA00022517"/>
    </source>
</evidence>
<keyword evidence="8" id="KW-0698">rRNA processing</keyword>
<evidence type="ECO:0000256" key="5">
    <source>
        <dbReference type="ARBA" id="ARBA00016738"/>
    </source>
</evidence>
<evidence type="ECO:0000256" key="6">
    <source>
        <dbReference type="ARBA" id="ARBA00022454"/>
    </source>
</evidence>
<dbReference type="GO" id="GO:0005694">
    <property type="term" value="C:chromosome"/>
    <property type="evidence" value="ECO:0007669"/>
    <property type="project" value="UniProtKB-SubCell"/>
</dbReference>
<evidence type="ECO:0000256" key="11">
    <source>
        <dbReference type="ARBA" id="ARBA00023054"/>
    </source>
</evidence>
<keyword evidence="6" id="KW-0158">Chromosome</keyword>
<feature type="compositionally biased region" description="Basic residues" evidence="14">
    <location>
        <begin position="103"/>
        <end position="116"/>
    </location>
</feature>
<comment type="function">
    <text evidence="13">Required for proper chromosome segregation during mitosis and error-free mitotic progression.</text>
</comment>
<reference evidence="15 16" key="1">
    <citation type="journal article" date="2019" name="Sci. Rep.">
        <title>Orb-weaving spider Araneus ventricosus genome elucidates the spidroin gene catalogue.</title>
        <authorList>
            <person name="Kono N."/>
            <person name="Nakamura H."/>
            <person name="Ohtoshi R."/>
            <person name="Moran D.A.P."/>
            <person name="Shinohara A."/>
            <person name="Yoshida Y."/>
            <person name="Fujiwara M."/>
            <person name="Mori M."/>
            <person name="Tomita M."/>
            <person name="Arakawa K."/>
        </authorList>
    </citation>
    <scope>NUCLEOTIDE SEQUENCE [LARGE SCALE GENOMIC DNA]</scope>
</reference>
<dbReference type="GO" id="GO:0005730">
    <property type="term" value="C:nucleolus"/>
    <property type="evidence" value="ECO:0007669"/>
    <property type="project" value="UniProtKB-SubCell"/>
</dbReference>
<evidence type="ECO:0000256" key="1">
    <source>
        <dbReference type="ARBA" id="ARBA00004090"/>
    </source>
</evidence>
<keyword evidence="9" id="KW-0597">Phosphoprotein</keyword>
<dbReference type="Proteomes" id="UP000499080">
    <property type="component" value="Unassembled WGS sequence"/>
</dbReference>
<keyword evidence="12" id="KW-0539">Nucleus</keyword>
<evidence type="ECO:0000256" key="13">
    <source>
        <dbReference type="ARBA" id="ARBA00093307"/>
    </source>
</evidence>
<comment type="similarity">
    <text evidence="4">Belongs to the CGR1 family.</text>
</comment>
<feature type="compositionally biased region" description="Basic and acidic residues" evidence="14">
    <location>
        <begin position="42"/>
        <end position="52"/>
    </location>
</feature>
<comment type="function">
    <text evidence="1">Involved in nucleolar integrity and required for processing of the pre-rRNA for the 60S ribosome subunit.</text>
</comment>
<dbReference type="OrthoDB" id="277961at2759"/>
<name>A0A4Y2P8R2_ARAVE</name>
<protein>
    <recommendedName>
        <fullName evidence="5">Coiled-coil domain-containing protein 86</fullName>
    </recommendedName>
</protein>
<evidence type="ECO:0000256" key="2">
    <source>
        <dbReference type="ARBA" id="ARBA00004286"/>
    </source>
</evidence>
<evidence type="ECO:0000256" key="14">
    <source>
        <dbReference type="SAM" id="MobiDB-lite"/>
    </source>
</evidence>
<evidence type="ECO:0000313" key="15">
    <source>
        <dbReference type="EMBL" id="GBN48335.1"/>
    </source>
</evidence>
<evidence type="ECO:0000256" key="12">
    <source>
        <dbReference type="ARBA" id="ARBA00023242"/>
    </source>
</evidence>
<feature type="region of interest" description="Disordered" evidence="14">
    <location>
        <begin position="1"/>
        <end position="52"/>
    </location>
</feature>
<keyword evidence="11" id="KW-0175">Coiled coil</keyword>
<evidence type="ECO:0000256" key="8">
    <source>
        <dbReference type="ARBA" id="ARBA00022552"/>
    </source>
</evidence>
<keyword evidence="7" id="KW-0690">Ribosome biogenesis</keyword>
<evidence type="ECO:0000313" key="16">
    <source>
        <dbReference type="Proteomes" id="UP000499080"/>
    </source>
</evidence>
<dbReference type="AlphaFoldDB" id="A0A4Y2P8R2"/>
<dbReference type="PANTHER" id="PTHR13557">
    <property type="entry name" value="COILED-COIL DOMAIN-CONTAINING PROTEIN 86"/>
    <property type="match status" value="1"/>
</dbReference>
<dbReference type="InterPro" id="IPR026570">
    <property type="entry name" value="CCDC86"/>
</dbReference>
<evidence type="ECO:0000256" key="10">
    <source>
        <dbReference type="ARBA" id="ARBA00022934"/>
    </source>
</evidence>
<dbReference type="GO" id="GO:0006364">
    <property type="term" value="P:rRNA processing"/>
    <property type="evidence" value="ECO:0007669"/>
    <property type="project" value="UniProtKB-KW"/>
</dbReference>
<proteinExistence type="inferred from homology"/>
<dbReference type="Pfam" id="PF03879">
    <property type="entry name" value="Cgr1"/>
    <property type="match status" value="1"/>
</dbReference>
<feature type="region of interest" description="Disordered" evidence="14">
    <location>
        <begin position="68"/>
        <end position="130"/>
    </location>
</feature>